<evidence type="ECO:0000256" key="4">
    <source>
        <dbReference type="ARBA" id="ARBA00022692"/>
    </source>
</evidence>
<evidence type="ECO:0000256" key="2">
    <source>
        <dbReference type="ARBA" id="ARBA00022448"/>
    </source>
</evidence>
<evidence type="ECO:0000256" key="7">
    <source>
        <dbReference type="RuleBase" id="RU363032"/>
    </source>
</evidence>
<feature type="transmembrane region" description="Helical" evidence="7">
    <location>
        <begin position="545"/>
        <end position="566"/>
    </location>
</feature>
<organism evidence="9 10">
    <name type="scientific">Sphingomonas naphthae</name>
    <dbReference type="NCBI Taxonomy" id="1813468"/>
    <lineage>
        <taxon>Bacteria</taxon>
        <taxon>Pseudomonadati</taxon>
        <taxon>Pseudomonadota</taxon>
        <taxon>Alphaproteobacteria</taxon>
        <taxon>Sphingomonadales</taxon>
        <taxon>Sphingomonadaceae</taxon>
        <taxon>Sphingomonas</taxon>
    </lineage>
</organism>
<dbReference type="Pfam" id="PF00528">
    <property type="entry name" value="BPD_transp_1"/>
    <property type="match status" value="1"/>
</dbReference>
<evidence type="ECO:0000256" key="1">
    <source>
        <dbReference type="ARBA" id="ARBA00004651"/>
    </source>
</evidence>
<comment type="similarity">
    <text evidence="7">Belongs to the binding-protein-dependent transport system permease family.</text>
</comment>
<accession>A0ABY7TPN6</accession>
<feature type="transmembrane region" description="Helical" evidence="7">
    <location>
        <begin position="678"/>
        <end position="698"/>
    </location>
</feature>
<name>A0ABY7TPN6_9SPHN</name>
<gene>
    <name evidence="9" type="ORF">PQ455_08265</name>
</gene>
<feature type="domain" description="ABC transmembrane type-1" evidence="8">
    <location>
        <begin position="631"/>
        <end position="836"/>
    </location>
</feature>
<evidence type="ECO:0000256" key="5">
    <source>
        <dbReference type="ARBA" id="ARBA00022989"/>
    </source>
</evidence>
<keyword evidence="10" id="KW-1185">Reference proteome</keyword>
<dbReference type="Pfam" id="PF19300">
    <property type="entry name" value="BPD_transp_1_N"/>
    <property type="match status" value="1"/>
</dbReference>
<dbReference type="InterPro" id="IPR000914">
    <property type="entry name" value="SBP_5_dom"/>
</dbReference>
<feature type="transmembrane region" description="Helical" evidence="7">
    <location>
        <begin position="635"/>
        <end position="657"/>
    </location>
</feature>
<dbReference type="Gene3D" id="1.10.3720.10">
    <property type="entry name" value="MetI-like"/>
    <property type="match status" value="1"/>
</dbReference>
<dbReference type="RefSeq" id="WP_273690839.1">
    <property type="nucleotide sequence ID" value="NZ_CP117411.1"/>
</dbReference>
<dbReference type="PANTHER" id="PTHR43163:SF6">
    <property type="entry name" value="DIPEPTIDE TRANSPORT SYSTEM PERMEASE PROTEIN DPPB-RELATED"/>
    <property type="match status" value="1"/>
</dbReference>
<sequence>MRRGHRRLPHAAVEFLLLFALWAIPTAACARDTIRVALQLEPPSLDPTSGAANATDEVVYATIFEGLVRAAADGSIQPLLAAGWTVSPDARHYEFGLRPNVRFQDGRPLTASDVVFSLDRARAAGSSNAQATAFGNIASIRALDSLRVAIDLTAPDAGFLTLLSFADAVIVSPASASTLATRPIGTGPYRLTGWRRGDRIMLARNPLYWGTAARTDRVAFRFIADPSAAYAAMRAGDIDIFPDFPAPETLPRLAADPALRLAIGNSQGKVILALNQRDGPLAKLAVRRAIARAIDRRAIIDGAMYGYGTPIGSHFSTQSPDYVDLTGRYPFDPAAARRLLAQAGSPRGFALTLKLPPPTYARRTGEILAAQLRRIGIRVTIRSVEWAAWLDEVFQRHDFDMTIVNHAEPFDYDIYGRPDYYFGYDSPAYRALLNRLRGTIDPAARHAMLGAIQRRLADDAVNGFLFQFPHLGVQARALDGVWANTPNQSLDLAAAHFAGAGGPDATSSTAPRGRGWAKPALIAAVAGLLLLALLAFGPRHLAGRLLVLAGTLLAASLGVFLLIQIMPGDPAAFMMGLNASPQAIAALHTELGLGGPPVTRYLAWVAGLAQGDFGISYTYRVPVAGLLWDRLSLSLPLALLATGLSVVLGVGAGYLAVSRRSALLDHGFSWLGRIGVALPNYWLAILLVLAFAIGLGWADAGGFPGWSAGPIPVIRALALPVVALALPQAAILMRVTRASLLEAIDQDYVRTARAKGLRRAAAIRRHALPNALGPVLTVLGLQIPFLIAGSAIVENVFFLPGLGRLVIQAITQRDLIVVQSVVMLLVALTILSSFVIDMAQGLIDPRIRDAVS</sequence>
<dbReference type="Gene3D" id="3.40.190.10">
    <property type="entry name" value="Periplasmic binding protein-like II"/>
    <property type="match status" value="1"/>
</dbReference>
<dbReference type="InterPro" id="IPR045621">
    <property type="entry name" value="BPD_transp_1_N"/>
</dbReference>
<feature type="transmembrane region" description="Helical" evidence="7">
    <location>
        <begin position="815"/>
        <end position="836"/>
    </location>
</feature>
<dbReference type="InterPro" id="IPR035906">
    <property type="entry name" value="MetI-like_sf"/>
</dbReference>
<dbReference type="Proteomes" id="UP001220395">
    <property type="component" value="Chromosome"/>
</dbReference>
<feature type="transmembrane region" description="Helical" evidence="7">
    <location>
        <begin position="713"/>
        <end position="733"/>
    </location>
</feature>
<keyword evidence="5 7" id="KW-1133">Transmembrane helix</keyword>
<comment type="subcellular location">
    <subcellularLocation>
        <location evidence="1 7">Cell membrane</location>
        <topology evidence="1 7">Multi-pass membrane protein</topology>
    </subcellularLocation>
</comment>
<dbReference type="SUPFAM" id="SSF161098">
    <property type="entry name" value="MetI-like"/>
    <property type="match status" value="1"/>
</dbReference>
<keyword evidence="2 7" id="KW-0813">Transport</keyword>
<dbReference type="PROSITE" id="PS50928">
    <property type="entry name" value="ABC_TM1"/>
    <property type="match status" value="1"/>
</dbReference>
<keyword evidence="4 7" id="KW-0812">Transmembrane</keyword>
<dbReference type="CDD" id="cd08494">
    <property type="entry name" value="PBP2_NikA_DppA_OppA_like_6"/>
    <property type="match status" value="1"/>
</dbReference>
<dbReference type="PANTHER" id="PTHR43163">
    <property type="entry name" value="DIPEPTIDE TRANSPORT SYSTEM PERMEASE PROTEIN DPPB-RELATED"/>
    <property type="match status" value="1"/>
</dbReference>
<keyword evidence="6 7" id="KW-0472">Membrane</keyword>
<evidence type="ECO:0000256" key="3">
    <source>
        <dbReference type="ARBA" id="ARBA00022475"/>
    </source>
</evidence>
<dbReference type="SUPFAM" id="SSF53850">
    <property type="entry name" value="Periplasmic binding protein-like II"/>
    <property type="match status" value="1"/>
</dbReference>
<evidence type="ECO:0000256" key="6">
    <source>
        <dbReference type="ARBA" id="ARBA00023136"/>
    </source>
</evidence>
<evidence type="ECO:0000259" key="8">
    <source>
        <dbReference type="PROSITE" id="PS50928"/>
    </source>
</evidence>
<dbReference type="CDD" id="cd06261">
    <property type="entry name" value="TM_PBP2"/>
    <property type="match status" value="1"/>
</dbReference>
<reference evidence="9 10" key="1">
    <citation type="submission" date="2023-02" db="EMBL/GenBank/DDBJ databases">
        <title>Genome sequence of Sphingomonas naphthae.</title>
        <authorList>
            <person name="Kim S."/>
            <person name="Heo J."/>
            <person name="Kwon S.-W."/>
        </authorList>
    </citation>
    <scope>NUCLEOTIDE SEQUENCE [LARGE SCALE GENOMIC DNA]</scope>
    <source>
        <strain evidence="9 10">KACC 18716</strain>
    </source>
</reference>
<dbReference type="Gene3D" id="3.10.105.10">
    <property type="entry name" value="Dipeptide-binding Protein, Domain 3"/>
    <property type="match status" value="1"/>
</dbReference>
<dbReference type="InterPro" id="IPR000515">
    <property type="entry name" value="MetI-like"/>
</dbReference>
<dbReference type="Pfam" id="PF00496">
    <property type="entry name" value="SBP_bac_5"/>
    <property type="match status" value="1"/>
</dbReference>
<feature type="transmembrane region" description="Helical" evidence="7">
    <location>
        <begin position="767"/>
        <end position="793"/>
    </location>
</feature>
<dbReference type="EMBL" id="CP117411">
    <property type="protein sequence ID" value="WCT75199.1"/>
    <property type="molecule type" value="Genomic_DNA"/>
</dbReference>
<evidence type="ECO:0000313" key="10">
    <source>
        <dbReference type="Proteomes" id="UP001220395"/>
    </source>
</evidence>
<evidence type="ECO:0000313" key="9">
    <source>
        <dbReference type="EMBL" id="WCT75199.1"/>
    </source>
</evidence>
<feature type="transmembrane region" description="Helical" evidence="7">
    <location>
        <begin position="516"/>
        <end position="536"/>
    </location>
</feature>
<protein>
    <submittedName>
        <fullName evidence="9">ABC transporter substrate-binding protein</fullName>
    </submittedName>
</protein>
<keyword evidence="3" id="KW-1003">Cell membrane</keyword>
<proteinExistence type="inferred from homology"/>